<evidence type="ECO:0000256" key="2">
    <source>
        <dbReference type="ARBA" id="ARBA00004370"/>
    </source>
</evidence>
<feature type="transmembrane region" description="Helical" evidence="14">
    <location>
        <begin position="15"/>
        <end position="37"/>
    </location>
</feature>
<evidence type="ECO:0000256" key="14">
    <source>
        <dbReference type="SAM" id="Phobius"/>
    </source>
</evidence>
<keyword evidence="8" id="KW-0067">ATP-binding</keyword>
<dbReference type="AlphaFoldDB" id="A0A1X0Y3F6"/>
<gene>
    <name evidence="18" type="ORF">B5V00_09995</name>
</gene>
<evidence type="ECO:0000256" key="4">
    <source>
        <dbReference type="ARBA" id="ARBA00022553"/>
    </source>
</evidence>
<evidence type="ECO:0000256" key="7">
    <source>
        <dbReference type="ARBA" id="ARBA00022777"/>
    </source>
</evidence>
<evidence type="ECO:0000256" key="1">
    <source>
        <dbReference type="ARBA" id="ARBA00000085"/>
    </source>
</evidence>
<keyword evidence="13" id="KW-0175">Coiled coil</keyword>
<evidence type="ECO:0000313" key="19">
    <source>
        <dbReference type="Proteomes" id="UP000193136"/>
    </source>
</evidence>
<dbReference type="GO" id="GO:0016020">
    <property type="term" value="C:membrane"/>
    <property type="evidence" value="ECO:0007669"/>
    <property type="project" value="UniProtKB-SubCell"/>
</dbReference>
<evidence type="ECO:0000256" key="5">
    <source>
        <dbReference type="ARBA" id="ARBA00022679"/>
    </source>
</evidence>
<dbReference type="STRING" id="1969733.B5V00_09995"/>
<feature type="modified residue" description="4-aspartylphosphate" evidence="12">
    <location>
        <position position="597"/>
    </location>
</feature>
<dbReference type="PROSITE" id="PS50885">
    <property type="entry name" value="HAMP"/>
    <property type="match status" value="1"/>
</dbReference>
<dbReference type="SUPFAM" id="SSF158472">
    <property type="entry name" value="HAMP domain-like"/>
    <property type="match status" value="1"/>
</dbReference>
<dbReference type="CDD" id="cd17546">
    <property type="entry name" value="REC_hyHK_CKI1_RcsC-like"/>
    <property type="match status" value="1"/>
</dbReference>
<evidence type="ECO:0000256" key="12">
    <source>
        <dbReference type="PROSITE-ProRule" id="PRU00169"/>
    </source>
</evidence>
<dbReference type="SUPFAM" id="SSF47384">
    <property type="entry name" value="Homodimeric domain of signal transducing histidine kinase"/>
    <property type="match status" value="1"/>
</dbReference>
<keyword evidence="19" id="KW-1185">Reference proteome</keyword>
<dbReference type="GO" id="GO:0000155">
    <property type="term" value="F:phosphorelay sensor kinase activity"/>
    <property type="evidence" value="ECO:0007669"/>
    <property type="project" value="InterPro"/>
</dbReference>
<dbReference type="Pfam" id="PF17152">
    <property type="entry name" value="CHASE8"/>
    <property type="match status" value="1"/>
</dbReference>
<keyword evidence="7" id="KW-0418">Kinase</keyword>
<sequence>MSRVNFHNASIRQKLILVIVLVSVVVMLLVAGALLAVEVVSFRQSLVDKTAALAQVLAVNSRQGLMLNQKSQVEDVLASLASEPHVRAAFVFRSGKPFAYYLNANGSFQDRVTALSYSPCKLLDQAPLATRVSYHFSSSHLAYLLPIFLDQQLLGQLYIQFDLGELNTRLAQFGSALLVLLLLSGLLSVLLASRLQRVVTEPLIDLSEVMERVADRGDFRLRARPRHPDEIGMLVRRFNTMLEQLEERDRQLQGYHQNLEQLVRQRTLELSETNDRLQQSVADLAEARDRAEAANRAKSQFLANMSHEIRTPMIGVLGMTELLFNTGLNEKQQQLAQTVFNSGEALLEILNDLLDLSKIEAGKLVLTEEDFDLGESLEEVVELFSETAARKGLHLGCELPPELPVLLRGDAGRLRQILLNLVGNAVKFTERGDVRIRVAALEQDSSSVYLRFEVEDTGIGIDPLLQGRIFDSFAQASEAMNRKFVGTGLGLAIVRQLVGLMAGEVGVESTPGVGSCFWFEISLRRQPRQSVKPSLITEQLRGGRLLIVDDDQHAVDILTDKLAACGFEVEHAVNGRQALAMLAEAADQNPFVAAFLDADMAGLGGKRLAAAISSQARFRETRLVMMCEQGNLSLADDGCGPNIHWLYKPIRSVQLVKTLNELLQIQSQPPETALSPDSPQMQLPPGWRVLLVEDNPTTRDFVQRILADEEGWLLIAHQGEEALELLEEQRVDLVLMDCQMPIVDGYEATRRLRQKGLSIPIIALTANAFPEDIAACHDAGMDDHLCKPFRREDLLLVLQRWLGEADETSAVEEGG</sequence>
<dbReference type="Pfam" id="PF00072">
    <property type="entry name" value="Response_reg"/>
    <property type="match status" value="2"/>
</dbReference>
<comment type="catalytic activity">
    <reaction evidence="1">
        <text>ATP + protein L-histidine = ADP + protein N-phospho-L-histidine.</text>
        <dbReference type="EC" id="2.7.13.3"/>
    </reaction>
</comment>
<dbReference type="Proteomes" id="UP000193136">
    <property type="component" value="Unassembled WGS sequence"/>
</dbReference>
<dbReference type="InterPro" id="IPR004358">
    <property type="entry name" value="Sig_transdc_His_kin-like_C"/>
</dbReference>
<dbReference type="PRINTS" id="PR00344">
    <property type="entry name" value="BCTRLSENSOR"/>
</dbReference>
<comment type="subcellular location">
    <subcellularLocation>
        <location evidence="2">Membrane</location>
    </subcellularLocation>
</comment>
<dbReference type="PANTHER" id="PTHR45339:SF5">
    <property type="entry name" value="HISTIDINE KINASE"/>
    <property type="match status" value="1"/>
</dbReference>
<feature type="domain" description="Histidine kinase" evidence="15">
    <location>
        <begin position="304"/>
        <end position="525"/>
    </location>
</feature>
<keyword evidence="6" id="KW-0547">Nucleotide-binding</keyword>
<dbReference type="Gene3D" id="3.40.50.2300">
    <property type="match status" value="2"/>
</dbReference>
<feature type="transmembrane region" description="Helical" evidence="14">
    <location>
        <begin position="171"/>
        <end position="192"/>
    </location>
</feature>
<dbReference type="Pfam" id="PF02518">
    <property type="entry name" value="HATPase_c"/>
    <property type="match status" value="1"/>
</dbReference>
<dbReference type="InterPro" id="IPR003661">
    <property type="entry name" value="HisK_dim/P_dom"/>
</dbReference>
<feature type="domain" description="Response regulatory" evidence="16">
    <location>
        <begin position="544"/>
        <end position="663"/>
    </location>
</feature>
<name>A0A1X0Y3F6_9BACT</name>
<feature type="modified residue" description="4-aspartylphosphate" evidence="12">
    <location>
        <position position="737"/>
    </location>
</feature>
<organism evidence="18 19">
    <name type="scientific">Geothermobacter hydrogeniphilus</name>
    <dbReference type="NCBI Taxonomy" id="1969733"/>
    <lineage>
        <taxon>Bacteria</taxon>
        <taxon>Pseudomonadati</taxon>
        <taxon>Thermodesulfobacteriota</taxon>
        <taxon>Desulfuromonadia</taxon>
        <taxon>Desulfuromonadales</taxon>
        <taxon>Geothermobacteraceae</taxon>
        <taxon>Geothermobacter</taxon>
    </lineage>
</organism>
<feature type="domain" description="Response regulatory" evidence="16">
    <location>
        <begin position="688"/>
        <end position="802"/>
    </location>
</feature>
<evidence type="ECO:0000256" key="10">
    <source>
        <dbReference type="ARBA" id="ARBA00064003"/>
    </source>
</evidence>
<keyword evidence="5" id="KW-0808">Transferase</keyword>
<dbReference type="InterPro" id="IPR036097">
    <property type="entry name" value="HisK_dim/P_sf"/>
</dbReference>
<dbReference type="SUPFAM" id="SSF52172">
    <property type="entry name" value="CheY-like"/>
    <property type="match status" value="2"/>
</dbReference>
<feature type="domain" description="HAMP" evidence="17">
    <location>
        <begin position="197"/>
        <end position="250"/>
    </location>
</feature>
<dbReference type="Gene3D" id="3.30.565.10">
    <property type="entry name" value="Histidine kinase-like ATPase, C-terminal domain"/>
    <property type="match status" value="1"/>
</dbReference>
<dbReference type="InterPro" id="IPR001789">
    <property type="entry name" value="Sig_transdc_resp-reg_receiver"/>
</dbReference>
<proteinExistence type="predicted"/>
<dbReference type="Gene3D" id="6.10.340.10">
    <property type="match status" value="1"/>
</dbReference>
<keyword evidence="14" id="KW-0472">Membrane</keyword>
<dbReference type="CDD" id="cd16922">
    <property type="entry name" value="HATPase_EvgS-ArcB-TorS-like"/>
    <property type="match status" value="1"/>
</dbReference>
<dbReference type="SMART" id="SM00448">
    <property type="entry name" value="REC"/>
    <property type="match status" value="2"/>
</dbReference>
<dbReference type="SMART" id="SM00388">
    <property type="entry name" value="HisKA"/>
    <property type="match status" value="1"/>
</dbReference>
<evidence type="ECO:0000256" key="3">
    <source>
        <dbReference type="ARBA" id="ARBA00012438"/>
    </source>
</evidence>
<evidence type="ECO:0000256" key="8">
    <source>
        <dbReference type="ARBA" id="ARBA00022840"/>
    </source>
</evidence>
<dbReference type="SUPFAM" id="SSF55874">
    <property type="entry name" value="ATPase domain of HSP90 chaperone/DNA topoisomerase II/histidine kinase"/>
    <property type="match status" value="1"/>
</dbReference>
<dbReference type="Pfam" id="PF00672">
    <property type="entry name" value="HAMP"/>
    <property type="match status" value="1"/>
</dbReference>
<accession>A0A1X0Y3F6</accession>
<evidence type="ECO:0000259" key="15">
    <source>
        <dbReference type="PROSITE" id="PS50109"/>
    </source>
</evidence>
<dbReference type="PROSITE" id="PS50110">
    <property type="entry name" value="RESPONSE_REGULATORY"/>
    <property type="match status" value="2"/>
</dbReference>
<keyword evidence="14" id="KW-1133">Transmembrane helix</keyword>
<dbReference type="CDD" id="cd00156">
    <property type="entry name" value="REC"/>
    <property type="match status" value="1"/>
</dbReference>
<evidence type="ECO:0000259" key="16">
    <source>
        <dbReference type="PROSITE" id="PS50110"/>
    </source>
</evidence>
<dbReference type="OrthoDB" id="5378360at2"/>
<evidence type="ECO:0000256" key="13">
    <source>
        <dbReference type="SAM" id="Coils"/>
    </source>
</evidence>
<evidence type="ECO:0000256" key="6">
    <source>
        <dbReference type="ARBA" id="ARBA00022741"/>
    </source>
</evidence>
<evidence type="ECO:0000256" key="9">
    <source>
        <dbReference type="ARBA" id="ARBA00023012"/>
    </source>
</evidence>
<evidence type="ECO:0000313" key="18">
    <source>
        <dbReference type="EMBL" id="ORJ59604.1"/>
    </source>
</evidence>
<dbReference type="Pfam" id="PF00512">
    <property type="entry name" value="HisKA"/>
    <property type="match status" value="1"/>
</dbReference>
<keyword evidence="4 12" id="KW-0597">Phosphoprotein</keyword>
<dbReference type="InterPro" id="IPR005467">
    <property type="entry name" value="His_kinase_dom"/>
</dbReference>
<dbReference type="InterPro" id="IPR036890">
    <property type="entry name" value="HATPase_C_sf"/>
</dbReference>
<dbReference type="PANTHER" id="PTHR45339">
    <property type="entry name" value="HYBRID SIGNAL TRANSDUCTION HISTIDINE KINASE J"/>
    <property type="match status" value="1"/>
</dbReference>
<dbReference type="GO" id="GO:0005524">
    <property type="term" value="F:ATP binding"/>
    <property type="evidence" value="ECO:0007669"/>
    <property type="project" value="UniProtKB-KW"/>
</dbReference>
<evidence type="ECO:0000256" key="11">
    <source>
        <dbReference type="ARBA" id="ARBA00068150"/>
    </source>
</evidence>
<feature type="coiled-coil region" evidence="13">
    <location>
        <begin position="242"/>
        <end position="304"/>
    </location>
</feature>
<comment type="subunit">
    <text evidence="10">At low DSF concentrations, interacts with RpfF.</text>
</comment>
<dbReference type="InterPro" id="IPR033417">
    <property type="entry name" value="CHASE8"/>
</dbReference>
<dbReference type="InterPro" id="IPR003594">
    <property type="entry name" value="HATPase_dom"/>
</dbReference>
<dbReference type="CDD" id="cd00082">
    <property type="entry name" value="HisKA"/>
    <property type="match status" value="1"/>
</dbReference>
<reference evidence="18 19" key="1">
    <citation type="submission" date="2017-03" db="EMBL/GenBank/DDBJ databases">
        <title>Genome sequence of Geothermobacter sp. EPR-M, Deep-Sea Iron Reducer.</title>
        <authorList>
            <person name="Tully B."/>
            <person name="Savalia P."/>
            <person name="Abuyen K."/>
            <person name="Baughan C."/>
            <person name="Romero E."/>
            <person name="Ronkowski C."/>
            <person name="Torres B."/>
            <person name="Tremblay J."/>
            <person name="Trujillo A."/>
            <person name="Tyler M."/>
            <person name="Perez-Rodriguez I."/>
            <person name="Amend J."/>
        </authorList>
    </citation>
    <scope>NUCLEOTIDE SEQUENCE [LARGE SCALE GENOMIC DNA]</scope>
    <source>
        <strain evidence="18 19">EPR-M</strain>
    </source>
</reference>
<dbReference type="SMART" id="SM00387">
    <property type="entry name" value="HATPase_c"/>
    <property type="match status" value="1"/>
</dbReference>
<evidence type="ECO:0000259" key="17">
    <source>
        <dbReference type="PROSITE" id="PS50885"/>
    </source>
</evidence>
<dbReference type="InterPro" id="IPR011006">
    <property type="entry name" value="CheY-like_superfamily"/>
</dbReference>
<keyword evidence="9" id="KW-0902">Two-component regulatory system</keyword>
<protein>
    <recommendedName>
        <fullName evidence="11">Sensory/regulatory protein RpfC</fullName>
        <ecNumber evidence="3">2.7.13.3</ecNumber>
    </recommendedName>
</protein>
<dbReference type="EMBL" id="NAAD01000011">
    <property type="protein sequence ID" value="ORJ59604.1"/>
    <property type="molecule type" value="Genomic_DNA"/>
</dbReference>
<dbReference type="SMART" id="SM00304">
    <property type="entry name" value="HAMP"/>
    <property type="match status" value="1"/>
</dbReference>
<dbReference type="EC" id="2.7.13.3" evidence="3"/>
<dbReference type="InterPro" id="IPR003660">
    <property type="entry name" value="HAMP_dom"/>
</dbReference>
<dbReference type="CDD" id="cd06225">
    <property type="entry name" value="HAMP"/>
    <property type="match status" value="1"/>
</dbReference>
<comment type="caution">
    <text evidence="18">The sequence shown here is derived from an EMBL/GenBank/DDBJ whole genome shotgun (WGS) entry which is preliminary data.</text>
</comment>
<dbReference type="FunFam" id="1.10.287.130:FF:000002">
    <property type="entry name" value="Two-component osmosensing histidine kinase"/>
    <property type="match status" value="1"/>
</dbReference>
<dbReference type="Gene3D" id="1.10.287.130">
    <property type="match status" value="1"/>
</dbReference>
<dbReference type="PROSITE" id="PS50109">
    <property type="entry name" value="HIS_KIN"/>
    <property type="match status" value="1"/>
</dbReference>
<dbReference type="FunFam" id="3.30.565.10:FF:000010">
    <property type="entry name" value="Sensor histidine kinase RcsC"/>
    <property type="match status" value="1"/>
</dbReference>
<keyword evidence="14" id="KW-0812">Transmembrane</keyword>